<dbReference type="Pfam" id="PF01144">
    <property type="entry name" value="CoA_trans"/>
    <property type="match status" value="1"/>
</dbReference>
<dbReference type="InterPro" id="IPR004165">
    <property type="entry name" value="CoA_trans_fam_I"/>
</dbReference>
<gene>
    <name evidence="3" type="primary">lpsJ</name>
    <name evidence="3" type="ORF">SCMU_32840</name>
</gene>
<dbReference type="PANTHER" id="PTHR13707:SF57">
    <property type="entry name" value="SUCCINYL-COA:3-KETOACID COENZYME A TRANSFERASE SUBUNIT B-RELATED"/>
    <property type="match status" value="1"/>
</dbReference>
<dbReference type="InterPro" id="IPR037171">
    <property type="entry name" value="NagB/RpiA_transferase-like"/>
</dbReference>
<evidence type="ECO:0000313" key="3">
    <source>
        <dbReference type="EMBL" id="BCT77442.1"/>
    </source>
</evidence>
<reference evidence="3 4" key="1">
    <citation type="journal article" date="2021" name="J. Biosci. Bioeng.">
        <title>Identification and characterization of a chc gene cluster responsible for the aromatization pathway of cyclohexanecarboxylate degradation in Sinomonas cyclohexanicum ATCC 51369.</title>
        <authorList>
            <person name="Yamamoto T."/>
            <person name="Hasegawa Y."/>
            <person name="Lau P.C.K."/>
            <person name="Iwaki H."/>
        </authorList>
    </citation>
    <scope>NUCLEOTIDE SEQUENCE [LARGE SCALE GENOMIC DNA]</scope>
    <source>
        <strain evidence="3 4">ATCC 51369</strain>
    </source>
</reference>
<dbReference type="PANTHER" id="PTHR13707">
    <property type="entry name" value="KETOACID-COENZYME A TRANSFERASE"/>
    <property type="match status" value="1"/>
</dbReference>
<evidence type="ECO:0000256" key="2">
    <source>
        <dbReference type="ARBA" id="ARBA00022679"/>
    </source>
</evidence>
<dbReference type="Gene3D" id="3.40.1080.10">
    <property type="entry name" value="Glutaconate Coenzyme A-transferase"/>
    <property type="match status" value="1"/>
</dbReference>
<proteinExistence type="inferred from homology"/>
<dbReference type="Proteomes" id="UP001319861">
    <property type="component" value="Chromosome"/>
</dbReference>
<protein>
    <submittedName>
        <fullName evidence="3">Succinyl-CoA:3-ketoacid coenzyme A transferase subunit B</fullName>
    </submittedName>
</protein>
<comment type="similarity">
    <text evidence="1">Belongs to the 3-oxoacid CoA-transferase subunit B family.</text>
</comment>
<keyword evidence="4" id="KW-1185">Reference proteome</keyword>
<dbReference type="EMBL" id="AP024525">
    <property type="protein sequence ID" value="BCT77442.1"/>
    <property type="molecule type" value="Genomic_DNA"/>
</dbReference>
<evidence type="ECO:0000256" key="1">
    <source>
        <dbReference type="ARBA" id="ARBA00007047"/>
    </source>
</evidence>
<dbReference type="SMART" id="SM00882">
    <property type="entry name" value="CoA_trans"/>
    <property type="match status" value="1"/>
</dbReference>
<dbReference type="SUPFAM" id="SSF100950">
    <property type="entry name" value="NagB/RpiA/CoA transferase-like"/>
    <property type="match status" value="1"/>
</dbReference>
<dbReference type="GO" id="GO:0016740">
    <property type="term" value="F:transferase activity"/>
    <property type="evidence" value="ECO:0007669"/>
    <property type="project" value="UniProtKB-KW"/>
</dbReference>
<organism evidence="3 4">
    <name type="scientific">Sinomonas cyclohexanicum</name>
    <name type="common">Corynebacterium cyclohexanicum</name>
    <dbReference type="NCBI Taxonomy" id="322009"/>
    <lineage>
        <taxon>Bacteria</taxon>
        <taxon>Bacillati</taxon>
        <taxon>Actinomycetota</taxon>
        <taxon>Actinomycetes</taxon>
        <taxon>Micrococcales</taxon>
        <taxon>Micrococcaceae</taxon>
        <taxon>Sinomonas</taxon>
    </lineage>
</organism>
<keyword evidence="2 3" id="KW-0808">Transferase</keyword>
<dbReference type="InterPro" id="IPR012791">
    <property type="entry name" value="3-oxoacid_CoA-transf_B"/>
</dbReference>
<dbReference type="NCBIfam" id="TIGR02428">
    <property type="entry name" value="pcaJ_scoB_fam"/>
    <property type="match status" value="1"/>
</dbReference>
<evidence type="ECO:0000313" key="4">
    <source>
        <dbReference type="Proteomes" id="UP001319861"/>
    </source>
</evidence>
<dbReference type="InterPro" id="IPR004164">
    <property type="entry name" value="CoA_transf_AS"/>
</dbReference>
<name>A0ABN6FNZ6_SINCY</name>
<accession>A0ABN6FNZ6</accession>
<dbReference type="RefSeq" id="WP_229230147.1">
    <property type="nucleotide sequence ID" value="NZ_AP024525.1"/>
</dbReference>
<sequence>MSWTRDEMAAIAAAELADGDYVNLGIGIPTLVANNLPDGVTVHLQSENGLLGMGPFPYDGDEDADLINAGKQTVTVLPGGSIFDSATSFGMIRGGHVKVAILGAMQVSGSGDLANWQIPGKMVKGMGGAMDLVAGTPRVVVLTEHVAKDGTPKIVAECTLPLTGVGVVDRIITDLAVFDVVPGGGPEGAAHDGARRLTLVRLAPGVGLDEVRGKTAAAFDVAVEGEFELEGVRS</sequence>
<dbReference type="PROSITE" id="PS01274">
    <property type="entry name" value="COA_TRANSF_2"/>
    <property type="match status" value="1"/>
</dbReference>